<gene>
    <name evidence="4" type="ORF">Lac1_20430</name>
</gene>
<feature type="domain" description="Sensor histidine kinase NatK-like C-terminal" evidence="3">
    <location>
        <begin position="332"/>
        <end position="437"/>
    </location>
</feature>
<dbReference type="Pfam" id="PF14501">
    <property type="entry name" value="HATPase_c_5"/>
    <property type="match status" value="1"/>
</dbReference>
<keyword evidence="1" id="KW-0175">Coiled coil</keyword>
<feature type="transmembrane region" description="Helical" evidence="2">
    <location>
        <begin position="87"/>
        <end position="108"/>
    </location>
</feature>
<feature type="transmembrane region" description="Helical" evidence="2">
    <location>
        <begin position="164"/>
        <end position="183"/>
    </location>
</feature>
<name>A0ABN6Z443_9FIRM</name>
<dbReference type="Proteomes" id="UP001305815">
    <property type="component" value="Chromosome"/>
</dbReference>
<keyword evidence="2" id="KW-1133">Transmembrane helix</keyword>
<dbReference type="Gene3D" id="3.30.565.10">
    <property type="entry name" value="Histidine kinase-like ATPase, C-terminal domain"/>
    <property type="match status" value="1"/>
</dbReference>
<feature type="transmembrane region" description="Helical" evidence="2">
    <location>
        <begin position="128"/>
        <end position="144"/>
    </location>
</feature>
<organism evidence="4 5">
    <name type="scientific">Claveliimonas bilis</name>
    <dbReference type="NCBI Taxonomy" id="3028070"/>
    <lineage>
        <taxon>Bacteria</taxon>
        <taxon>Bacillati</taxon>
        <taxon>Bacillota</taxon>
        <taxon>Clostridia</taxon>
        <taxon>Lachnospirales</taxon>
        <taxon>Lachnospiraceae</taxon>
        <taxon>Claveliimonas</taxon>
    </lineage>
</organism>
<feature type="transmembrane region" description="Helical" evidence="2">
    <location>
        <begin position="6"/>
        <end position="29"/>
    </location>
</feature>
<keyword evidence="2" id="KW-0472">Membrane</keyword>
<protein>
    <recommendedName>
        <fullName evidence="3">Sensor histidine kinase NatK-like C-terminal domain-containing protein</fullName>
    </recommendedName>
</protein>
<proteinExistence type="predicted"/>
<feature type="transmembrane region" description="Helical" evidence="2">
    <location>
        <begin position="195"/>
        <end position="214"/>
    </location>
</feature>
<dbReference type="SUPFAM" id="SSF55874">
    <property type="entry name" value="ATPase domain of HSP90 chaperone/DNA topoisomerase II/histidine kinase"/>
    <property type="match status" value="1"/>
</dbReference>
<feature type="transmembrane region" description="Helical" evidence="2">
    <location>
        <begin position="41"/>
        <end position="58"/>
    </location>
</feature>
<reference evidence="5" key="1">
    <citation type="journal article" date="2023" name="Int. J. Syst. Evol. Microbiol.">
        <title>Claveliimonas bilis gen. nov., sp. nov., deoxycholic acid-producing bacteria isolated from human faeces, and reclassification of Sellimonas monacensis Zenner et al. 2021 as Claveliimonas monacensis comb. nov.</title>
        <authorList>
            <person name="Hisatomi A."/>
            <person name="Kastawa N.W.E.P.G."/>
            <person name="Song I."/>
            <person name="Ohkuma M."/>
            <person name="Fukiya S."/>
            <person name="Sakamoto M."/>
        </authorList>
    </citation>
    <scope>NUCLEOTIDE SEQUENCE [LARGE SCALE GENOMIC DNA]</scope>
    <source>
        <strain evidence="5">12BBH14</strain>
    </source>
</reference>
<dbReference type="CDD" id="cd16935">
    <property type="entry name" value="HATPase_AgrC-ComD-like"/>
    <property type="match status" value="1"/>
</dbReference>
<dbReference type="PANTHER" id="PTHR40448">
    <property type="entry name" value="TWO-COMPONENT SENSOR HISTIDINE KINASE"/>
    <property type="match status" value="1"/>
</dbReference>
<evidence type="ECO:0000256" key="1">
    <source>
        <dbReference type="SAM" id="Coils"/>
    </source>
</evidence>
<feature type="coiled-coil region" evidence="1">
    <location>
        <begin position="342"/>
        <end position="369"/>
    </location>
</feature>
<evidence type="ECO:0000259" key="3">
    <source>
        <dbReference type="Pfam" id="PF14501"/>
    </source>
</evidence>
<evidence type="ECO:0000256" key="2">
    <source>
        <dbReference type="SAM" id="Phobius"/>
    </source>
</evidence>
<keyword evidence="5" id="KW-1185">Reference proteome</keyword>
<dbReference type="RefSeq" id="WP_316264882.1">
    <property type="nucleotide sequence ID" value="NZ_AP027742.1"/>
</dbReference>
<sequence length="452" mass="51526">MGKLALCLYNCIEMAEILLALLAVSRYVYLEPVLKNRKAQFIYGTAFFVFTFVVQMLPGIWEDIQITGILFFCVYIFLTRESHRIRGIFLLIPALGFLVGITALFYAVPYLVTGAYLPERENALLSDGIFWIVVLIFYIKGAGFRQRAAKESAYRQLGRWERNFLHGVGIFLFAVGSFLITIYEAGLSQDMSRFLTGLGCLSIVFLEVSAVALVQQGNKKGYFQYMTTIGEHYMRAELVHFRAYKEQEVRLRRFRHDIKNHLACLCRLSETGDLDRMRTYLENLEGELRQTDHAVQTGNEIVDAILNEKLLLAQAMGVSFSLDGNFSCEIEMQAMDICTIFANALDNALEELERSSAAKMDRKEDGEQQNGWIRLKISCQGKMACFVFENPVCPQKKIMPPGCTDKKNEKEHGFGLLNIAYVAEKYHGSMKQQIREEKEGSVYSLEVLVFTE</sequence>
<evidence type="ECO:0000313" key="5">
    <source>
        <dbReference type="Proteomes" id="UP001305815"/>
    </source>
</evidence>
<dbReference type="PANTHER" id="PTHR40448:SF1">
    <property type="entry name" value="TWO-COMPONENT SENSOR HISTIDINE KINASE"/>
    <property type="match status" value="1"/>
</dbReference>
<accession>A0ABN6Z443</accession>
<dbReference type="InterPro" id="IPR036890">
    <property type="entry name" value="HATPase_C_sf"/>
</dbReference>
<keyword evidence="2" id="KW-0812">Transmembrane</keyword>
<dbReference type="InterPro" id="IPR032834">
    <property type="entry name" value="NatK-like_C"/>
</dbReference>
<dbReference type="EMBL" id="AP027742">
    <property type="protein sequence ID" value="BDZ77860.1"/>
    <property type="molecule type" value="Genomic_DNA"/>
</dbReference>
<evidence type="ECO:0000313" key="4">
    <source>
        <dbReference type="EMBL" id="BDZ77860.1"/>
    </source>
</evidence>